<organism evidence="3 4">
    <name type="scientific">Promethearchaeum syntrophicum</name>
    <dbReference type="NCBI Taxonomy" id="2594042"/>
    <lineage>
        <taxon>Archaea</taxon>
        <taxon>Promethearchaeati</taxon>
        <taxon>Promethearchaeota</taxon>
        <taxon>Promethearchaeia</taxon>
        <taxon>Promethearchaeales</taxon>
        <taxon>Promethearchaeaceae</taxon>
        <taxon>Promethearchaeum</taxon>
    </lineage>
</organism>
<protein>
    <submittedName>
        <fullName evidence="3">Histone</fullName>
    </submittedName>
</protein>
<dbReference type="Gene3D" id="1.10.20.10">
    <property type="entry name" value="Histone, subunit A"/>
    <property type="match status" value="1"/>
</dbReference>
<name>A0A5B9DCD4_9ARCH</name>
<dbReference type="Pfam" id="PF00125">
    <property type="entry name" value="Histone"/>
    <property type="match status" value="1"/>
</dbReference>
<dbReference type="InterPro" id="IPR009072">
    <property type="entry name" value="Histone-fold"/>
</dbReference>
<keyword evidence="4" id="KW-1185">Reference proteome</keyword>
<keyword evidence="1" id="KW-0238">DNA-binding</keyword>
<dbReference type="GeneID" id="41330516"/>
<dbReference type="GO" id="GO:0003677">
    <property type="term" value="F:DNA binding"/>
    <property type="evidence" value="ECO:0007669"/>
    <property type="project" value="UniProtKB-KW"/>
</dbReference>
<dbReference type="InterPro" id="IPR007125">
    <property type="entry name" value="H2A/H2B/H3"/>
</dbReference>
<dbReference type="GO" id="GO:0046982">
    <property type="term" value="F:protein heterodimerization activity"/>
    <property type="evidence" value="ECO:0007669"/>
    <property type="project" value="InterPro"/>
</dbReference>
<gene>
    <name evidence="3" type="ORF">DSAG12_02531</name>
</gene>
<evidence type="ECO:0000259" key="2">
    <source>
        <dbReference type="Pfam" id="PF00125"/>
    </source>
</evidence>
<dbReference type="GO" id="GO:0005737">
    <property type="term" value="C:cytoplasm"/>
    <property type="evidence" value="ECO:0007669"/>
    <property type="project" value="UniProtKB-SubCell"/>
</dbReference>
<dbReference type="EMBL" id="CP042905">
    <property type="protein sequence ID" value="QEE16701.1"/>
    <property type="molecule type" value="Genomic_DNA"/>
</dbReference>
<dbReference type="AlphaFoldDB" id="A0A5B9DCD4"/>
<dbReference type="KEGG" id="psyt:DSAG12_02531"/>
<feature type="domain" description="Core Histone H2A/H2B/H3" evidence="2">
    <location>
        <begin position="13"/>
        <end position="69"/>
    </location>
</feature>
<dbReference type="SUPFAM" id="SSF47113">
    <property type="entry name" value="Histone-fold"/>
    <property type="match status" value="1"/>
</dbReference>
<dbReference type="RefSeq" id="WP_147663636.1">
    <property type="nucleotide sequence ID" value="NZ_CP042905.2"/>
</dbReference>
<dbReference type="OrthoDB" id="7514at2157"/>
<proteinExistence type="predicted"/>
<evidence type="ECO:0000313" key="4">
    <source>
        <dbReference type="Proteomes" id="UP000321408"/>
    </source>
</evidence>
<sequence>MAKKRRAFAWSPLRALMKKSGAQIVSRDAVEALLNYLENRSKKLTAMALNFAKHSKRKKISKGDMALAIEFY</sequence>
<evidence type="ECO:0000313" key="3">
    <source>
        <dbReference type="EMBL" id="QEE16701.1"/>
    </source>
</evidence>
<reference evidence="3 4" key="2">
    <citation type="journal article" date="2024" name="Int. J. Syst. Evol. Microbiol.">
        <title>Promethearchaeum syntrophicum gen. nov., sp. nov., an anaerobic, obligately syntrophic archaeon, the first isolate of the lineage 'Asgard' archaea, and proposal of the new archaeal phylum Promethearchaeota phyl. nov. and kingdom Promethearchaeati regn. nov.</title>
        <authorList>
            <person name="Imachi H."/>
            <person name="Nobu M.K."/>
            <person name="Kato S."/>
            <person name="Takaki Y."/>
            <person name="Miyazaki M."/>
            <person name="Miyata M."/>
            <person name="Ogawara M."/>
            <person name="Saito Y."/>
            <person name="Sakai S."/>
            <person name="Tahara Y.O."/>
            <person name="Takano Y."/>
            <person name="Tasumi E."/>
            <person name="Uematsu K."/>
            <person name="Yoshimura T."/>
            <person name="Itoh T."/>
            <person name="Ohkuma M."/>
            <person name="Takai K."/>
        </authorList>
    </citation>
    <scope>NUCLEOTIDE SEQUENCE [LARGE SCALE GENOMIC DNA]</scope>
    <source>
        <strain evidence="3 4">MK-D1</strain>
    </source>
</reference>
<dbReference type="InterPro" id="IPR050004">
    <property type="entry name" value="HmfB-like"/>
</dbReference>
<dbReference type="CDD" id="cd22909">
    <property type="entry name" value="HFD_archaea_histone-like"/>
    <property type="match status" value="1"/>
</dbReference>
<evidence type="ECO:0000256" key="1">
    <source>
        <dbReference type="ARBA" id="ARBA00023125"/>
    </source>
</evidence>
<accession>A0A5B9DCD4</accession>
<reference evidence="3 4" key="1">
    <citation type="journal article" date="2020" name="Nature">
        <title>Isolation of an archaeon at the prokaryote-eukaryote interface.</title>
        <authorList>
            <person name="Imachi H."/>
            <person name="Nobu M.K."/>
            <person name="Nakahara N."/>
            <person name="Morono Y."/>
            <person name="Ogawara M."/>
            <person name="Takaki Y."/>
            <person name="Takano Y."/>
            <person name="Uematsu K."/>
            <person name="Ikuta T."/>
            <person name="Ito M."/>
            <person name="Matsui Y."/>
            <person name="Miyazaki M."/>
            <person name="Murata K."/>
            <person name="Saito Y."/>
            <person name="Sakai S."/>
            <person name="Song C."/>
            <person name="Tasumi E."/>
            <person name="Yamanaka Y."/>
            <person name="Yamaguchi T."/>
            <person name="Kamagata Y."/>
            <person name="Tamaki H."/>
            <person name="Takai K."/>
        </authorList>
    </citation>
    <scope>NUCLEOTIDE SEQUENCE [LARGE SCALE GENOMIC DNA]</scope>
    <source>
        <strain evidence="3 4">MK-D1</strain>
    </source>
</reference>
<dbReference type="GO" id="GO:0005694">
    <property type="term" value="C:chromosome"/>
    <property type="evidence" value="ECO:0007669"/>
    <property type="project" value="UniProtKB-SubCell"/>
</dbReference>
<dbReference type="Proteomes" id="UP000321408">
    <property type="component" value="Chromosome"/>
</dbReference>
<dbReference type="NCBIfam" id="NF043032">
    <property type="entry name" value="archaea_histone"/>
    <property type="match status" value="1"/>
</dbReference>